<dbReference type="AlphaFoldDB" id="M9MC11"/>
<accession>M9MC11</accession>
<evidence type="ECO:0000313" key="2">
    <source>
        <dbReference type="Proteomes" id="UP000011976"/>
    </source>
</evidence>
<proteinExistence type="predicted"/>
<protein>
    <submittedName>
        <fullName evidence="1">Protein phosphatase 2A regulatory subunit A and related proteins</fullName>
    </submittedName>
</protein>
<dbReference type="EMBL" id="DF196774">
    <property type="protein sequence ID" value="GAC73123.1"/>
    <property type="molecule type" value="Genomic_DNA"/>
</dbReference>
<name>M9MC11_PSEA3</name>
<sequence>MQCPGLRLCSTALKLLDFDEPEARTHGAGHVTSPSPVVLAAMKLAMLPLASSHSHLAGPRQCVEWECNESVPKTSSRMPPWATLPARSSIPFDRPSLPCPAQLGDAGDPELDRTRKCTSLLSSLLYSALSPSSLLRAAPPSRSSLPARHVSIAVSSFHQRRRGQHAIPLPLSLPDLRLDILIPPCSARFESPAHQPSRRSYTHHPQLHKLHIADDPFTVTPPAFILQPRIVEST</sequence>
<organism evidence="1 2">
    <name type="scientific">Pseudozyma antarctica (strain T-34)</name>
    <name type="common">Yeast</name>
    <name type="synonym">Candida antarctica</name>
    <dbReference type="NCBI Taxonomy" id="1151754"/>
    <lineage>
        <taxon>Eukaryota</taxon>
        <taxon>Fungi</taxon>
        <taxon>Dikarya</taxon>
        <taxon>Basidiomycota</taxon>
        <taxon>Ustilaginomycotina</taxon>
        <taxon>Ustilaginomycetes</taxon>
        <taxon>Ustilaginales</taxon>
        <taxon>Ustilaginaceae</taxon>
        <taxon>Moesziomyces</taxon>
    </lineage>
</organism>
<reference evidence="2" key="1">
    <citation type="journal article" date="2013" name="Genome Announc.">
        <title>Genome sequence of the basidiomycetous yeast Pseudozyma antarctica T-34, a producer of the glycolipid biosurfactants mannosylerythritol lipids.</title>
        <authorList>
            <person name="Morita T."/>
            <person name="Koike H."/>
            <person name="Koyama Y."/>
            <person name="Hagiwara H."/>
            <person name="Ito E."/>
            <person name="Fukuoka T."/>
            <person name="Imura T."/>
            <person name="Machida M."/>
            <person name="Kitamoto D."/>
        </authorList>
    </citation>
    <scope>NUCLEOTIDE SEQUENCE [LARGE SCALE GENOMIC DNA]</scope>
    <source>
        <strain evidence="2">T-34</strain>
    </source>
</reference>
<dbReference type="Proteomes" id="UP000011976">
    <property type="component" value="Unassembled WGS sequence"/>
</dbReference>
<evidence type="ECO:0000313" key="1">
    <source>
        <dbReference type="EMBL" id="GAC73123.1"/>
    </source>
</evidence>
<gene>
    <name evidence="1" type="ORF">PANT_8d00075</name>
</gene>